<name>A0ABQ4WAX1_9ASTR</name>
<evidence type="ECO:0000313" key="3">
    <source>
        <dbReference type="Proteomes" id="UP001151760"/>
    </source>
</evidence>
<sequence length="262" mass="30962">MSGSGGEKASDEVSTACLKGKEDVLRRRSRKVNRKSILKVEALKKSLEKDLVTRQGMKRKERAMDRAMDSKSKSLLKKKGLLKRLWKKRLLHKRKGKKLLKNLEQRERTSIPRKRNGRDKVRKIRGERTQRIFRHLAKRRSYYKVSPVGGRIVQKNYKVLSEMLEDFDRLDVEELYRLVKNRYSASSPEGFDLMLWGDLHTLFEPDKDDEIWRDQHEYNLLSWRLCDFCGIHILLMDNGLAIHMLTEKEVSLKPRDVDKDVK</sequence>
<keyword evidence="3" id="KW-1185">Reference proteome</keyword>
<dbReference type="EMBL" id="BQNB010008482">
    <property type="protein sequence ID" value="GJS49973.1"/>
    <property type="molecule type" value="Genomic_DNA"/>
</dbReference>
<evidence type="ECO:0000256" key="1">
    <source>
        <dbReference type="SAM" id="MobiDB-lite"/>
    </source>
</evidence>
<evidence type="ECO:0000313" key="2">
    <source>
        <dbReference type="EMBL" id="GJS49973.1"/>
    </source>
</evidence>
<feature type="compositionally biased region" description="Basic residues" evidence="1">
    <location>
        <begin position="111"/>
        <end position="123"/>
    </location>
</feature>
<reference evidence="2" key="2">
    <citation type="submission" date="2022-01" db="EMBL/GenBank/DDBJ databases">
        <authorList>
            <person name="Yamashiro T."/>
            <person name="Shiraishi A."/>
            <person name="Satake H."/>
            <person name="Nakayama K."/>
        </authorList>
    </citation>
    <scope>NUCLEOTIDE SEQUENCE</scope>
</reference>
<proteinExistence type="predicted"/>
<reference evidence="2" key="1">
    <citation type="journal article" date="2022" name="Int. J. Mol. Sci.">
        <title>Draft Genome of Tanacetum Coccineum: Genomic Comparison of Closely Related Tanacetum-Family Plants.</title>
        <authorList>
            <person name="Yamashiro T."/>
            <person name="Shiraishi A."/>
            <person name="Nakayama K."/>
            <person name="Satake H."/>
        </authorList>
    </citation>
    <scope>NUCLEOTIDE SEQUENCE</scope>
</reference>
<feature type="region of interest" description="Disordered" evidence="1">
    <location>
        <begin position="105"/>
        <end position="124"/>
    </location>
</feature>
<feature type="region of interest" description="Disordered" evidence="1">
    <location>
        <begin position="1"/>
        <end position="20"/>
    </location>
</feature>
<gene>
    <name evidence="2" type="ORF">Tco_0600094</name>
</gene>
<protein>
    <submittedName>
        <fullName evidence="2">Uncharacterized protein</fullName>
    </submittedName>
</protein>
<organism evidence="2 3">
    <name type="scientific">Tanacetum coccineum</name>
    <dbReference type="NCBI Taxonomy" id="301880"/>
    <lineage>
        <taxon>Eukaryota</taxon>
        <taxon>Viridiplantae</taxon>
        <taxon>Streptophyta</taxon>
        <taxon>Embryophyta</taxon>
        <taxon>Tracheophyta</taxon>
        <taxon>Spermatophyta</taxon>
        <taxon>Magnoliopsida</taxon>
        <taxon>eudicotyledons</taxon>
        <taxon>Gunneridae</taxon>
        <taxon>Pentapetalae</taxon>
        <taxon>asterids</taxon>
        <taxon>campanulids</taxon>
        <taxon>Asterales</taxon>
        <taxon>Asteraceae</taxon>
        <taxon>Asteroideae</taxon>
        <taxon>Anthemideae</taxon>
        <taxon>Anthemidinae</taxon>
        <taxon>Tanacetum</taxon>
    </lineage>
</organism>
<comment type="caution">
    <text evidence="2">The sequence shown here is derived from an EMBL/GenBank/DDBJ whole genome shotgun (WGS) entry which is preliminary data.</text>
</comment>
<dbReference type="Proteomes" id="UP001151760">
    <property type="component" value="Unassembled WGS sequence"/>
</dbReference>
<accession>A0ABQ4WAX1</accession>